<reference evidence="1 2" key="2">
    <citation type="journal article" date="2015" name="Antonie Van Leeuwenhoek">
        <title>Ecophysiological diversity of a novel member of the genus Alteromonas, and description of Alteromonas mediterranea sp. nov.</title>
        <authorList>
            <person name="Ivanova E.P."/>
            <person name="Lopez-Perez M."/>
            <person name="Zabalos M."/>
            <person name="Nguyen S.H."/>
            <person name="Webb H.K."/>
            <person name="Ryan J."/>
            <person name="Lagutin K."/>
            <person name="Vyssotski M."/>
            <person name="Crawford R.J."/>
            <person name="Rodriguez-Valera F."/>
        </authorList>
    </citation>
    <scope>NUCLEOTIDE SEQUENCE [LARGE SCALE GENOMIC DNA]</scope>
    <source>
        <strain evidence="2">DSM 17117 / CIP 110805 / LMG 28347 / Deep ecotype</strain>
    </source>
</reference>
<dbReference type="KEGG" id="amc:MADE_000001022205"/>
<dbReference type="Proteomes" id="UP000001870">
    <property type="component" value="Chromosome"/>
</dbReference>
<keyword evidence="2" id="KW-1185">Reference proteome</keyword>
<organism evidence="1 2">
    <name type="scientific">Alteromonas mediterranea (strain DSM 17117 / CIP 110805 / LMG 28347 / Deep ecotype)</name>
    <dbReference type="NCBI Taxonomy" id="1774373"/>
    <lineage>
        <taxon>Bacteria</taxon>
        <taxon>Pseudomonadati</taxon>
        <taxon>Pseudomonadota</taxon>
        <taxon>Gammaproteobacteria</taxon>
        <taxon>Alteromonadales</taxon>
        <taxon>Alteromonadaceae</taxon>
        <taxon>Alteromonas/Salinimonas group</taxon>
        <taxon>Alteromonas</taxon>
    </lineage>
</organism>
<dbReference type="Pfam" id="PF08888">
    <property type="entry name" value="HopJ"/>
    <property type="match status" value="1"/>
</dbReference>
<dbReference type="Gene3D" id="3.20.160.10">
    <property type="entry name" value="vpa0580 domain like"/>
    <property type="match status" value="1"/>
</dbReference>
<evidence type="ECO:0000313" key="2">
    <source>
        <dbReference type="Proteomes" id="UP000001870"/>
    </source>
</evidence>
<evidence type="ECO:0000313" key="1">
    <source>
        <dbReference type="EMBL" id="AGV53798.1"/>
    </source>
</evidence>
<evidence type="ECO:0008006" key="3">
    <source>
        <dbReference type="Google" id="ProtNLM"/>
    </source>
</evidence>
<sequence>MRRKPHPTRYVNIEGEAVAICCSDIDLLLSFSFSIGITMTFSNTNDLVQAVSNSPEAIEFNDVIALVDSAFAFTPTAFTNGDVSNDANQNNGSCKLLALGQYLNLSQAQTLALFGRFYREDVLNNPEGDDHANIRNFMETGHEGVVFEVFPLVEVSK</sequence>
<dbReference type="AlphaFoldDB" id="T2DM44"/>
<dbReference type="HOGENOM" id="CLU_121622_1_1_6"/>
<dbReference type="InterPro" id="IPR038604">
    <property type="entry name" value="HopJ_sf"/>
</dbReference>
<accession>T2DM44</accession>
<gene>
    <name evidence="1" type="ORF">MADE_000001022205</name>
</gene>
<dbReference type="EMBL" id="CP001103">
    <property type="protein sequence ID" value="AGV53798.1"/>
    <property type="molecule type" value="Genomic_DNA"/>
</dbReference>
<protein>
    <recommendedName>
        <fullName evidence="3">Type III effector</fullName>
    </recommendedName>
</protein>
<dbReference type="InterPro" id="IPR014984">
    <property type="entry name" value="HopJ"/>
</dbReference>
<proteinExistence type="predicted"/>
<name>T2DM44_ALTMD</name>
<reference evidence="1 2" key="1">
    <citation type="journal article" date="2008" name="ISME J.">
        <title>Comparative genomics of two ecotypes of the marine planktonic copiotroph Alteromonas macleodii suggests alternative lifestyles associated with different kinds of particulate organic matter.</title>
        <authorList>
            <person name="Ivars-Martinez E."/>
            <person name="Martin-Cuadrado A.B."/>
            <person name="D'Auria G."/>
            <person name="Mira A."/>
            <person name="Ferriera S."/>
            <person name="Johnson J."/>
            <person name="Friedman R."/>
            <person name="Rodriguez-Valera F."/>
        </authorList>
    </citation>
    <scope>NUCLEOTIDE SEQUENCE [LARGE SCALE GENOMIC DNA]</scope>
    <source>
        <strain evidence="2">DSM 17117 / CIP 110805 / LMG 28347 / Deep ecotype</strain>
    </source>
</reference>